<evidence type="ECO:0000259" key="3">
    <source>
        <dbReference type="Pfam" id="PF24883"/>
    </source>
</evidence>
<keyword evidence="5" id="KW-1185">Reference proteome</keyword>
<keyword evidence="1" id="KW-0677">Repeat</keyword>
<feature type="compositionally biased region" description="Polar residues" evidence="2">
    <location>
        <begin position="81"/>
        <end position="92"/>
    </location>
</feature>
<comment type="caution">
    <text evidence="4">The sequence shown here is derived from an EMBL/GenBank/DDBJ whole genome shotgun (WGS) entry which is preliminary data.</text>
</comment>
<protein>
    <recommendedName>
        <fullName evidence="3">Nephrocystin 3-like N-terminal domain-containing protein</fullName>
    </recommendedName>
</protein>
<dbReference type="Gene3D" id="3.40.50.300">
    <property type="entry name" value="P-loop containing nucleotide triphosphate hydrolases"/>
    <property type="match status" value="1"/>
</dbReference>
<dbReference type="EMBL" id="JANIEX010000279">
    <property type="protein sequence ID" value="KAJ3569597.1"/>
    <property type="molecule type" value="Genomic_DNA"/>
</dbReference>
<organism evidence="4 5">
    <name type="scientific">Leucocoprinus birnbaumii</name>
    <dbReference type="NCBI Taxonomy" id="56174"/>
    <lineage>
        <taxon>Eukaryota</taxon>
        <taxon>Fungi</taxon>
        <taxon>Dikarya</taxon>
        <taxon>Basidiomycota</taxon>
        <taxon>Agaricomycotina</taxon>
        <taxon>Agaricomycetes</taxon>
        <taxon>Agaricomycetidae</taxon>
        <taxon>Agaricales</taxon>
        <taxon>Agaricineae</taxon>
        <taxon>Agaricaceae</taxon>
        <taxon>Leucocoprinus</taxon>
    </lineage>
</organism>
<evidence type="ECO:0000313" key="5">
    <source>
        <dbReference type="Proteomes" id="UP001213000"/>
    </source>
</evidence>
<reference evidence="4" key="1">
    <citation type="submission" date="2022-07" db="EMBL/GenBank/DDBJ databases">
        <title>Genome Sequence of Leucocoprinus birnbaumii.</title>
        <authorList>
            <person name="Buettner E."/>
        </authorList>
    </citation>
    <scope>NUCLEOTIDE SEQUENCE</scope>
    <source>
        <strain evidence="4">VT141</strain>
    </source>
</reference>
<proteinExistence type="predicted"/>
<feature type="compositionally biased region" description="Polar residues" evidence="2">
    <location>
        <begin position="43"/>
        <end position="54"/>
    </location>
</feature>
<evidence type="ECO:0000256" key="2">
    <source>
        <dbReference type="SAM" id="MobiDB-lite"/>
    </source>
</evidence>
<feature type="compositionally biased region" description="Basic and acidic residues" evidence="2">
    <location>
        <begin position="62"/>
        <end position="72"/>
    </location>
</feature>
<gene>
    <name evidence="4" type="ORF">NP233_g4948</name>
</gene>
<dbReference type="Pfam" id="PF24883">
    <property type="entry name" value="NPHP3_N"/>
    <property type="match status" value="1"/>
</dbReference>
<feature type="region of interest" description="Disordered" evidence="2">
    <location>
        <begin position="15"/>
        <end position="140"/>
    </location>
</feature>
<accession>A0AAD5W065</accession>
<dbReference type="SUPFAM" id="SSF52540">
    <property type="entry name" value="P-loop containing nucleoside triphosphate hydrolases"/>
    <property type="match status" value="1"/>
</dbReference>
<feature type="region of interest" description="Disordered" evidence="2">
    <location>
        <begin position="810"/>
        <end position="837"/>
    </location>
</feature>
<evidence type="ECO:0000313" key="4">
    <source>
        <dbReference type="EMBL" id="KAJ3569597.1"/>
    </source>
</evidence>
<dbReference type="InterPro" id="IPR056884">
    <property type="entry name" value="NPHP3-like_N"/>
</dbReference>
<feature type="compositionally biased region" description="Basic and acidic residues" evidence="2">
    <location>
        <begin position="107"/>
        <end position="122"/>
    </location>
</feature>
<evidence type="ECO:0000256" key="1">
    <source>
        <dbReference type="ARBA" id="ARBA00022737"/>
    </source>
</evidence>
<dbReference type="Proteomes" id="UP001213000">
    <property type="component" value="Unassembled WGS sequence"/>
</dbReference>
<dbReference type="InterPro" id="IPR027417">
    <property type="entry name" value="P-loop_NTPase"/>
</dbReference>
<feature type="domain" description="Nephrocystin 3-like N-terminal" evidence="3">
    <location>
        <begin position="211"/>
        <end position="373"/>
    </location>
</feature>
<dbReference type="PANTHER" id="PTHR10039:SF14">
    <property type="entry name" value="NACHT DOMAIN-CONTAINING PROTEIN"/>
    <property type="match status" value="1"/>
</dbReference>
<feature type="compositionally biased region" description="Polar residues" evidence="2">
    <location>
        <begin position="126"/>
        <end position="138"/>
    </location>
</feature>
<sequence>MPYLQTFKDLVEKFNGRKQKEPKVGVPAAAPPASAPRTVQEVAASNHSFSTESEYPQPRIVSDNRTDPDSRDVSSSQVQDLSTEPQSDLSSASEDHIDPTGAYSSGELRDNRGKPPENKANKPDTLVQQEASSHNSSPGDFFPGASNVAFAGPVTMISQIVDSKESRLGEWSRFSHFSADRALPAAIHDSSYRAYPPRCHEDTRRTLRNNIITWCENPNRQQKVKWFMGPAGVGKSAIAQTIAEELAVRGILGGTFFFSRPAKLDDPDAVIPTLAYQLAMKNPDYKHLITQRLGEDPLVLTKNRSTLFKELIIEPFQILAIAKGNDRQRPLLIILDGLDECRDRESQCEFVHLIDTHTKRSEGLPLLWMICSRPEWHLKSILSDVDNPVNCEQKEIFIDDEEARADARRLLSSGISKIRKRNGLPLTWPSKDQLDVVTKAASGHLGFVSFILRFTADTSYGDPCEQLHLCVKVISGSGVDPGTLNPLEALDRLYFQILSVIPPSVLSTSMRILGLSIIYSGHTLSAEDHAGFLFLTQASYNSALRQLHSVVHVPSPEEAFGRPLKLYHTSFSDFLKDPVRSGRFGLNEDQVHYEVFINSLRHLNALSGRSITGPPMKQESITEFCHDVMWNACSQLPANSDRVPDLLKELACFDFERIALPIQTRSRAQYFALFISWLYSLPTPQRDSFIKIVEGPDPDQLIINTEYCSVNWREFMATFIQEGIEVPQPPVEITFSLKATPQVIVSLTILDHPSSLDQSSRRIRIITSRGKKGSFFGSSTESVSDDGFIDDFWPEQEPLGSVHDWMDRLERTVSGKEGESDDQELSGTFQRTRLPRL</sequence>
<name>A0AAD5W065_9AGAR</name>
<dbReference type="PANTHER" id="PTHR10039">
    <property type="entry name" value="AMELOGENIN"/>
    <property type="match status" value="1"/>
</dbReference>
<dbReference type="AlphaFoldDB" id="A0AAD5W065"/>